<comment type="subunit">
    <text evidence="3">Homohexamer; trimer of dimers.</text>
</comment>
<dbReference type="Gene3D" id="3.20.20.80">
    <property type="entry name" value="Glycosidases"/>
    <property type="match status" value="1"/>
</dbReference>
<comment type="catalytic activity">
    <reaction evidence="1">
        <text>Hydrolysis of terminal non-reducing alpha-L-arabinofuranoside residues in alpha-L-arabinosides.</text>
        <dbReference type="EC" id="3.2.1.55"/>
    </reaction>
</comment>
<dbReference type="InterPro" id="IPR013780">
    <property type="entry name" value="Glyco_hydro_b"/>
</dbReference>
<dbReference type="InterPro" id="IPR010720">
    <property type="entry name" value="Alpha-L-AF_C"/>
</dbReference>
<dbReference type="PANTHER" id="PTHR43576">
    <property type="entry name" value="ALPHA-L-ARABINOFURANOSIDASE C-RELATED"/>
    <property type="match status" value="1"/>
</dbReference>
<comment type="caution">
    <text evidence="9">The sequence shown here is derived from an EMBL/GenBank/DDBJ whole genome shotgun (WGS) entry which is preliminary data.</text>
</comment>
<evidence type="ECO:0000256" key="3">
    <source>
        <dbReference type="ARBA" id="ARBA00011165"/>
    </source>
</evidence>
<keyword evidence="5" id="KW-0378">Hydrolase</keyword>
<accession>A0A3E2BPQ5</accession>
<keyword evidence="6" id="KW-0119">Carbohydrate metabolism</keyword>
<keyword evidence="7" id="KW-0326">Glycosidase</keyword>
<dbReference type="InterPro" id="IPR055235">
    <property type="entry name" value="ASD1_cat"/>
</dbReference>
<dbReference type="EMBL" id="QUAH01000002">
    <property type="protein sequence ID" value="RFT16709.1"/>
    <property type="molecule type" value="Genomic_DNA"/>
</dbReference>
<dbReference type="Gene3D" id="2.60.40.1180">
    <property type="entry name" value="Golgi alpha-mannosidase II"/>
    <property type="match status" value="1"/>
</dbReference>
<dbReference type="SUPFAM" id="SSF51445">
    <property type="entry name" value="(Trans)glycosidases"/>
    <property type="match status" value="1"/>
</dbReference>
<evidence type="ECO:0000256" key="5">
    <source>
        <dbReference type="ARBA" id="ARBA00022801"/>
    </source>
</evidence>
<evidence type="ECO:0000256" key="7">
    <source>
        <dbReference type="ARBA" id="ARBA00023295"/>
    </source>
</evidence>
<dbReference type="EC" id="3.2.1.55" evidence="4"/>
<organism evidence="9 10">
    <name type="scientific">Candidatus Saccharicenans subterraneus</name>
    <dbReference type="NCBI Taxonomy" id="2508984"/>
    <lineage>
        <taxon>Bacteria</taxon>
        <taxon>Candidatus Aminicenantota</taxon>
        <taxon>Candidatus Aminicenantia</taxon>
        <taxon>Candidatus Aminicenantales</taxon>
        <taxon>Candidatus Saccharicenantaceae</taxon>
        <taxon>Candidatus Saccharicenans</taxon>
    </lineage>
</organism>
<dbReference type="SMART" id="SM00813">
    <property type="entry name" value="Alpha-L-AF_C"/>
    <property type="match status" value="1"/>
</dbReference>
<comment type="similarity">
    <text evidence="2">Belongs to the glycosyl hydrolase 51 family.</text>
</comment>
<dbReference type="AlphaFoldDB" id="A0A3E2BPQ5"/>
<dbReference type="GO" id="GO:0000272">
    <property type="term" value="P:polysaccharide catabolic process"/>
    <property type="evidence" value="ECO:0007669"/>
    <property type="project" value="TreeGrafter"/>
</dbReference>
<proteinExistence type="inferred from homology"/>
<evidence type="ECO:0000256" key="4">
    <source>
        <dbReference type="ARBA" id="ARBA00012670"/>
    </source>
</evidence>
<dbReference type="Proteomes" id="UP000257323">
    <property type="component" value="Unassembled WGS sequence"/>
</dbReference>
<protein>
    <recommendedName>
        <fullName evidence="4">non-reducing end alpha-L-arabinofuranosidase</fullName>
        <ecNumber evidence="4">3.2.1.55</ecNumber>
    </recommendedName>
</protein>
<dbReference type="GO" id="GO:0046373">
    <property type="term" value="P:L-arabinose metabolic process"/>
    <property type="evidence" value="ECO:0007669"/>
    <property type="project" value="InterPro"/>
</dbReference>
<evidence type="ECO:0000256" key="2">
    <source>
        <dbReference type="ARBA" id="ARBA00007186"/>
    </source>
</evidence>
<dbReference type="GO" id="GO:0046556">
    <property type="term" value="F:alpha-L-arabinofuranosidase activity"/>
    <property type="evidence" value="ECO:0007669"/>
    <property type="project" value="UniProtKB-EC"/>
</dbReference>
<dbReference type="SUPFAM" id="SSF51011">
    <property type="entry name" value="Glycosyl hydrolase domain"/>
    <property type="match status" value="1"/>
</dbReference>
<evidence type="ECO:0000259" key="8">
    <source>
        <dbReference type="SMART" id="SM00813"/>
    </source>
</evidence>
<dbReference type="Pfam" id="PF06964">
    <property type="entry name" value="Alpha-L-AF_C"/>
    <property type="match status" value="1"/>
</dbReference>
<dbReference type="PANTHER" id="PTHR43576:SF2">
    <property type="entry name" value="INTRACELLULAR EXO-ALPHA-L-ARABINOFURANOSIDASE 2"/>
    <property type="match status" value="1"/>
</dbReference>
<reference evidence="9 10" key="1">
    <citation type="submission" date="2018-08" db="EMBL/GenBank/DDBJ databases">
        <title>Genome analysis of the thermophilic bacterium of the candidate phylum Aminicenantes from deep subsurface aquifer revealed its physiology and ecological role.</title>
        <authorList>
            <person name="Kadnikov V.V."/>
            <person name="Mardanov A.V."/>
            <person name="Beletsky A.V."/>
            <person name="Karnachuk O.V."/>
            <person name="Ravin N.V."/>
        </authorList>
    </citation>
    <scope>NUCLEOTIDE SEQUENCE [LARGE SCALE GENOMIC DNA]</scope>
    <source>
        <strain evidence="9">BY38</strain>
    </source>
</reference>
<name>A0A3E2BPQ5_9BACT</name>
<evidence type="ECO:0000256" key="1">
    <source>
        <dbReference type="ARBA" id="ARBA00001462"/>
    </source>
</evidence>
<evidence type="ECO:0000256" key="6">
    <source>
        <dbReference type="ARBA" id="ARBA00023277"/>
    </source>
</evidence>
<feature type="domain" description="Alpha-L-arabinofuranosidase C-terminal" evidence="8">
    <location>
        <begin position="624"/>
        <end position="798"/>
    </location>
</feature>
<dbReference type="Gene3D" id="2.60.120.260">
    <property type="entry name" value="Galactose-binding domain-like"/>
    <property type="match status" value="1"/>
</dbReference>
<gene>
    <name evidence="9" type="ORF">OP8BY_1322</name>
</gene>
<evidence type="ECO:0000313" key="10">
    <source>
        <dbReference type="Proteomes" id="UP000257323"/>
    </source>
</evidence>
<sequence length="805" mass="90776">MRISRNFNKDGKIRLSSHGFLRLLRPGRSVAMLILIIALAWPGAFADQGQQLLPNPSFEETKDGKPVGWRPATYQREAAFEMDKIARTGSWSLKISSEKGADAAWSTHVRVLPFARYRFSGWVRTENIKSQGWKGVLFNVHGLEKFQTRALTGSNDWTRLEMIIETELNDALQINCLFGGWGKVTGQAWFDDLSLELLSARKLRPRATVNPARKLEPISPYLYGQFIEHLGRCIYQGIWAEMLEDRKFYQAVGTPGSPWKIAGEPHSVHMNPLLIYAGVPVPEVRLKGNGREAGIYQESLALQKGRKYTGRLVLAGDPGVLPLEVRLVWGEGRDEREVVRIDRIGPDYEKFYFDFTSGADTENGRLEIVSRGSEAFRVAAVSLMPADNLEGFRPEVIKILKELNSPVYRWPGGNFVSGYDWRDGIGDPDRRPPRKNPAWQGIEHNDVGIHEFMAFCRLVGAEPYIAVNSGQGNETMAADEVEYVNGSADTPMGRLRAWNGHPEPFNCRFWSIGNEMYGDWQLGHMPLADYVRKHNRLAEAMKARDPNIKLIAVGAVGDWSRGMLEACADHMDYISEHFYVGERPGLLSHVYQVPRAIRRIAEAHRQYRKTIPQLKGRDIRIALDEWNYWYGPYVYGELGTQYFLKDALGIAAGLHEYYRQADIIYMANYAQTVNVIGAIKTSKTEAVFDTTGLVLKLYRQEFGTVPVKVSGQPEPLDVMAAWKEDGKTLTVAVVNPTAEKQTLALDLAGFRVKGVEKILRITGPHEKACNVPGQKPEVEITTVNEKFVPERLQLPPLSITLYVLR</sequence>
<dbReference type="InterPro" id="IPR017853">
    <property type="entry name" value="GH"/>
</dbReference>
<evidence type="ECO:0000313" key="9">
    <source>
        <dbReference type="EMBL" id="RFT16709.1"/>
    </source>
</evidence>
<dbReference type="Pfam" id="PF22848">
    <property type="entry name" value="ASD1_dom"/>
    <property type="match status" value="1"/>
</dbReference>